<proteinExistence type="predicted"/>
<organism evidence="1 3">
    <name type="scientific">Mycolicibacterium rufum</name>
    <dbReference type="NCBI Taxonomy" id="318424"/>
    <lineage>
        <taxon>Bacteria</taxon>
        <taxon>Bacillati</taxon>
        <taxon>Actinomycetota</taxon>
        <taxon>Actinomycetes</taxon>
        <taxon>Mycobacteriales</taxon>
        <taxon>Mycobacteriaceae</taxon>
        <taxon>Mycolicibacterium</taxon>
    </lineage>
</organism>
<comment type="caution">
    <text evidence="1">The sequence shown here is derived from an EMBL/GenBank/DDBJ whole genome shotgun (WGS) entry which is preliminary data.</text>
</comment>
<dbReference type="EMBL" id="JACKRN010000096">
    <property type="protein sequence ID" value="MCV7069571.1"/>
    <property type="molecule type" value="Genomic_DNA"/>
</dbReference>
<gene>
    <name evidence="1" type="ORF">H7H73_02675</name>
    <name evidence="2" type="ORF">H7H73_11090</name>
</gene>
<evidence type="ECO:0000313" key="2">
    <source>
        <dbReference type="EMBL" id="MCV7070889.1"/>
    </source>
</evidence>
<dbReference type="EMBL" id="JACKRN010000412">
    <property type="protein sequence ID" value="MCV7070889.1"/>
    <property type="molecule type" value="Genomic_DNA"/>
</dbReference>
<name>A0A9X2XSP1_9MYCO</name>
<reference evidence="1" key="2">
    <citation type="journal article" date="2022" name="BMC Genomics">
        <title>Comparative genome analysis of mycobacteria focusing on tRNA and non-coding RNA.</title>
        <authorList>
            <person name="Behra P.R.K."/>
            <person name="Pettersson B.M.F."/>
            <person name="Ramesh M."/>
            <person name="Das S."/>
            <person name="Dasgupta S."/>
            <person name="Kirsebom L.A."/>
        </authorList>
    </citation>
    <scope>NUCLEOTIDE SEQUENCE</scope>
    <source>
        <strain evidence="1">DSM 45406</strain>
    </source>
</reference>
<dbReference type="Proteomes" id="UP001140272">
    <property type="component" value="Unassembled WGS sequence"/>
</dbReference>
<dbReference type="AlphaFoldDB" id="A0A9X2XSP1"/>
<feature type="non-terminal residue" evidence="1">
    <location>
        <position position="30"/>
    </location>
</feature>
<accession>A0A9X2XSP1</accession>
<reference evidence="1" key="1">
    <citation type="submission" date="2020-07" db="EMBL/GenBank/DDBJ databases">
        <authorList>
            <person name="Pettersson B.M.F."/>
            <person name="Behra P.R.K."/>
            <person name="Ramesh M."/>
            <person name="Das S."/>
            <person name="Dasgupta S."/>
            <person name="Kirsebom L.A."/>
        </authorList>
    </citation>
    <scope>NUCLEOTIDE SEQUENCE</scope>
    <source>
        <strain evidence="1">DSM 45406</strain>
    </source>
</reference>
<evidence type="ECO:0000313" key="1">
    <source>
        <dbReference type="EMBL" id="MCV7069571.1"/>
    </source>
</evidence>
<protein>
    <submittedName>
        <fullName evidence="1">Beta-hydroxyacyl-ACP dehydratase</fullName>
    </submittedName>
</protein>
<sequence>MSAPAVEVGTKLPELALYGDPTFIVSTAIA</sequence>
<evidence type="ECO:0000313" key="3">
    <source>
        <dbReference type="Proteomes" id="UP001140272"/>
    </source>
</evidence>